<gene>
    <name evidence="1" type="ORF">HNR09_000269</name>
</gene>
<dbReference type="Proteomes" id="UP000535437">
    <property type="component" value="Unassembled WGS sequence"/>
</dbReference>
<dbReference type="AlphaFoldDB" id="A0A7Z0GL44"/>
<evidence type="ECO:0000313" key="1">
    <source>
        <dbReference type="EMBL" id="NYJ76858.1"/>
    </source>
</evidence>
<sequence>MGAQDPQLALELSKLVGRLGETADGTTREPSEAERLLQSVSHFGDLARVSSDLQAEAVRSAHEAGLSWARIGKHLGISRQAVQQRFDPSYHEDESDADGTRTLGPVSRVEELDHLNAAGAEGWRPIRSLHGQHIMQRDRRHWEVRRVSVLTAGSMPSENDGWRAATTRFPDCFYIREVN</sequence>
<protein>
    <recommendedName>
        <fullName evidence="3">Homeodomain-like domain-containing protein</fullName>
    </recommendedName>
</protein>
<dbReference type="RefSeq" id="WP_378938420.1">
    <property type="nucleotide sequence ID" value="NZ_JBHXCR010000005.1"/>
</dbReference>
<comment type="caution">
    <text evidence="1">The sequence shown here is derived from an EMBL/GenBank/DDBJ whole genome shotgun (WGS) entry which is preliminary data.</text>
</comment>
<dbReference type="EMBL" id="JACCFY010000001">
    <property type="protein sequence ID" value="NYJ76858.1"/>
    <property type="molecule type" value="Genomic_DNA"/>
</dbReference>
<organism evidence="1 2">
    <name type="scientific">Nesterenkonia xinjiangensis</name>
    <dbReference type="NCBI Taxonomy" id="225327"/>
    <lineage>
        <taxon>Bacteria</taxon>
        <taxon>Bacillati</taxon>
        <taxon>Actinomycetota</taxon>
        <taxon>Actinomycetes</taxon>
        <taxon>Micrococcales</taxon>
        <taxon>Micrococcaceae</taxon>
        <taxon>Nesterenkonia</taxon>
    </lineage>
</organism>
<proteinExistence type="predicted"/>
<evidence type="ECO:0000313" key="2">
    <source>
        <dbReference type="Proteomes" id="UP000535437"/>
    </source>
</evidence>
<evidence type="ECO:0008006" key="3">
    <source>
        <dbReference type="Google" id="ProtNLM"/>
    </source>
</evidence>
<reference evidence="1 2" key="1">
    <citation type="submission" date="2020-07" db="EMBL/GenBank/DDBJ databases">
        <title>Sequencing the genomes of 1000 actinobacteria strains.</title>
        <authorList>
            <person name="Klenk H.-P."/>
        </authorList>
    </citation>
    <scope>NUCLEOTIDE SEQUENCE [LARGE SCALE GENOMIC DNA]</scope>
    <source>
        <strain evidence="1 2">DSM 15475</strain>
    </source>
</reference>
<accession>A0A7Z0GL44</accession>
<keyword evidence="2" id="KW-1185">Reference proteome</keyword>
<name>A0A7Z0GL44_9MICC</name>